<dbReference type="PANTHER" id="PTHR12197">
    <property type="entry name" value="HISTONE-LYSINE N-METHYLTRANSFERASE SMYD"/>
    <property type="match status" value="1"/>
</dbReference>
<proteinExistence type="predicted"/>
<dbReference type="PROSITE" id="PS01360">
    <property type="entry name" value="ZF_MYND_1"/>
    <property type="match status" value="1"/>
</dbReference>
<evidence type="ECO:0000313" key="6">
    <source>
        <dbReference type="EMBL" id="CAL7947995.1"/>
    </source>
</evidence>
<evidence type="ECO:0000256" key="1">
    <source>
        <dbReference type="ARBA" id="ARBA00022723"/>
    </source>
</evidence>
<keyword evidence="2 4" id="KW-0863">Zinc-finger</keyword>
<dbReference type="Gene3D" id="1.25.40.970">
    <property type="match status" value="1"/>
</dbReference>
<gene>
    <name evidence="6" type="ORF">XYLVIOL_LOCUS8622</name>
</gene>
<dbReference type="Gene3D" id="1.25.40.10">
    <property type="entry name" value="Tetratricopeptide repeat domain"/>
    <property type="match status" value="1"/>
</dbReference>
<dbReference type="SUPFAM" id="SSF144232">
    <property type="entry name" value="HIT/MYND zinc finger-like"/>
    <property type="match status" value="1"/>
</dbReference>
<comment type="caution">
    <text evidence="6">The sequence shown here is derived from an EMBL/GenBank/DDBJ whole genome shotgun (WGS) entry which is preliminary data.</text>
</comment>
<sequence>MRIQNGYKRQFVAKGTTILTAKPFAYVLRSLYRNERCDYCLQSSKYRTNRCDYCFKSGKIFRCSGCRYVYYCNRTCQQNSWPVHSKECQNLKRISPKVIPDVARLMARIIVKLNQGGGEEVGYYSETNYRKFKDLMSHYSDIKKDEKKMEHFTCLCAVLFEFLADTPIPNSAELIGIYGRICINSFNIYDYMDMSSIGVGIYLGASVIDHSCKPNTVATFEGTTIIIRTVEDIPCLDWSQIRISYIDILKTTKDRRTELQNSYYFWCNCERCEEPEPLAEAAACPNKLCTYPCCPDTDVCESCNTKFPEKFRETFDEVSDFTAHHLQNMKNIAYLDVSKVCLKRQEGILHSLNVQHVQTLQTAFDSSVILQHWEEAESYAKRLINGYLTYYGEIHPLTGILYLMTAKIQLHLKKPKEALEVIKKASAILTITHGEQHTLIQENLKPLLYQATVEGVS</sequence>
<dbReference type="InterPro" id="IPR050869">
    <property type="entry name" value="H3K4_H4K5_MeTrfase"/>
</dbReference>
<dbReference type="Pfam" id="PF01753">
    <property type="entry name" value="zf-MYND"/>
    <property type="match status" value="1"/>
</dbReference>
<reference evidence="6 7" key="1">
    <citation type="submission" date="2024-08" db="EMBL/GenBank/DDBJ databases">
        <authorList>
            <person name="Will J Nash"/>
            <person name="Angela Man"/>
            <person name="Seanna McTaggart"/>
            <person name="Kendall Baker"/>
            <person name="Tom Barker"/>
            <person name="Leah Catchpole"/>
            <person name="Alex Durrant"/>
            <person name="Karim Gharbi"/>
            <person name="Naomi Irish"/>
            <person name="Gemy Kaithakottil"/>
            <person name="Debby Ku"/>
            <person name="Aaliyah Providence"/>
            <person name="Felix Shaw"/>
            <person name="David Swarbreck"/>
            <person name="Chris Watkins"/>
            <person name="Ann M. McCartney"/>
            <person name="Giulio Formenti"/>
            <person name="Alice Mouton"/>
            <person name="Noel Vella"/>
            <person name="Bjorn M von Reumont"/>
            <person name="Adriana Vella"/>
            <person name="Wilfried Haerty"/>
        </authorList>
    </citation>
    <scope>NUCLEOTIDE SEQUENCE [LARGE SCALE GENOMIC DNA]</scope>
</reference>
<evidence type="ECO:0000256" key="3">
    <source>
        <dbReference type="ARBA" id="ARBA00022833"/>
    </source>
</evidence>
<dbReference type="SUPFAM" id="SSF82199">
    <property type="entry name" value="SET domain"/>
    <property type="match status" value="1"/>
</dbReference>
<dbReference type="Gene3D" id="2.170.270.10">
    <property type="entry name" value="SET domain"/>
    <property type="match status" value="1"/>
</dbReference>
<accession>A0ABP1P3Z6</accession>
<keyword evidence="3" id="KW-0862">Zinc</keyword>
<dbReference type="PANTHER" id="PTHR12197:SF251">
    <property type="entry name" value="EG:BACR7C10.4 PROTEIN"/>
    <property type="match status" value="1"/>
</dbReference>
<dbReference type="EMBL" id="CAXAJV020001296">
    <property type="protein sequence ID" value="CAL7947995.1"/>
    <property type="molecule type" value="Genomic_DNA"/>
</dbReference>
<protein>
    <recommendedName>
        <fullName evidence="5">MYND-type domain-containing protein</fullName>
    </recommendedName>
</protein>
<evidence type="ECO:0000256" key="2">
    <source>
        <dbReference type="ARBA" id="ARBA00022771"/>
    </source>
</evidence>
<dbReference type="Gene3D" id="1.10.220.160">
    <property type="match status" value="1"/>
</dbReference>
<dbReference type="Proteomes" id="UP001642520">
    <property type="component" value="Unassembled WGS sequence"/>
</dbReference>
<keyword evidence="1" id="KW-0479">Metal-binding</keyword>
<organism evidence="6 7">
    <name type="scientific">Xylocopa violacea</name>
    <name type="common">Violet carpenter bee</name>
    <name type="synonym">Apis violacea</name>
    <dbReference type="NCBI Taxonomy" id="135666"/>
    <lineage>
        <taxon>Eukaryota</taxon>
        <taxon>Metazoa</taxon>
        <taxon>Ecdysozoa</taxon>
        <taxon>Arthropoda</taxon>
        <taxon>Hexapoda</taxon>
        <taxon>Insecta</taxon>
        <taxon>Pterygota</taxon>
        <taxon>Neoptera</taxon>
        <taxon>Endopterygota</taxon>
        <taxon>Hymenoptera</taxon>
        <taxon>Apocrita</taxon>
        <taxon>Aculeata</taxon>
        <taxon>Apoidea</taxon>
        <taxon>Anthophila</taxon>
        <taxon>Apidae</taxon>
        <taxon>Xylocopa</taxon>
        <taxon>Xylocopa</taxon>
    </lineage>
</organism>
<feature type="domain" description="MYND-type" evidence="5">
    <location>
        <begin position="51"/>
        <end position="88"/>
    </location>
</feature>
<evidence type="ECO:0000259" key="5">
    <source>
        <dbReference type="PROSITE" id="PS50865"/>
    </source>
</evidence>
<name>A0ABP1P3Z6_XYLVO</name>
<dbReference type="SUPFAM" id="SSF48452">
    <property type="entry name" value="TPR-like"/>
    <property type="match status" value="1"/>
</dbReference>
<dbReference type="InterPro" id="IPR011990">
    <property type="entry name" value="TPR-like_helical_dom_sf"/>
</dbReference>
<dbReference type="PROSITE" id="PS50865">
    <property type="entry name" value="ZF_MYND_2"/>
    <property type="match status" value="1"/>
</dbReference>
<keyword evidence="7" id="KW-1185">Reference proteome</keyword>
<dbReference type="InterPro" id="IPR002893">
    <property type="entry name" value="Znf_MYND"/>
</dbReference>
<evidence type="ECO:0000256" key="4">
    <source>
        <dbReference type="PROSITE-ProRule" id="PRU00134"/>
    </source>
</evidence>
<evidence type="ECO:0000313" key="7">
    <source>
        <dbReference type="Proteomes" id="UP001642520"/>
    </source>
</evidence>
<dbReference type="InterPro" id="IPR046341">
    <property type="entry name" value="SET_dom_sf"/>
</dbReference>
<dbReference type="Gene3D" id="6.10.140.2220">
    <property type="match status" value="1"/>
</dbReference>